<dbReference type="PANTHER" id="PTHR13789">
    <property type="entry name" value="MONOOXYGENASE"/>
    <property type="match status" value="1"/>
</dbReference>
<dbReference type="EMBL" id="JACHJY010000002">
    <property type="protein sequence ID" value="MBB4980987.1"/>
    <property type="molecule type" value="Genomic_DNA"/>
</dbReference>
<sequence length="403" mass="43359">MDTALTDPSRPHRVPSPWTVRTSTPDPSRPRVLVAGGGIGGLATALALGRRGHDVLVLEQRSALTESGAGVRLAPRDFRLLHALGVGNAVRERSLTLDAFHVRDGSTGELLTAAKLPTRGRPSSPAHATAHRLDVYEPLLEACWELDSVRLHTDSRVIGHTRQGGTVRALLADGRTVTGDALILTDGARPGVHHDDAQPGRGVPGERLAVYRTIVPMDAVADRWQQSAAVCWVGGDWHLSHYPLPDYRYLNLTATRHHHTGDSLHGTRVDPDEVLGAFPGIAAAARDVLTTGRHWRALTLPARPPAADRAPGRIARVGDSGQEAHRPETSCLHQALEDAVALGDSWDASGTGVHAWLAAYDARRAERVRHSGTEHTSRHRQGHCADDLTLVDHVLSKDFAGSC</sequence>
<accession>A0A7W7XAH9</accession>
<dbReference type="InterPro" id="IPR050493">
    <property type="entry name" value="FAD-dep_Monooxygenase_BioMet"/>
</dbReference>
<evidence type="ECO:0000256" key="6">
    <source>
        <dbReference type="SAM" id="MobiDB-lite"/>
    </source>
</evidence>
<evidence type="ECO:0000313" key="9">
    <source>
        <dbReference type="Proteomes" id="UP000582643"/>
    </source>
</evidence>
<dbReference type="EC" id="1.14.13.1" evidence="8"/>
<dbReference type="InterPro" id="IPR002938">
    <property type="entry name" value="FAD-bd"/>
</dbReference>
<evidence type="ECO:0000256" key="4">
    <source>
        <dbReference type="ARBA" id="ARBA00023002"/>
    </source>
</evidence>
<evidence type="ECO:0000256" key="5">
    <source>
        <dbReference type="ARBA" id="ARBA00023033"/>
    </source>
</evidence>
<dbReference type="RefSeq" id="WP_184930507.1">
    <property type="nucleotide sequence ID" value="NZ_JACHJY010000002.1"/>
</dbReference>
<evidence type="ECO:0000313" key="8">
    <source>
        <dbReference type="EMBL" id="MBB4980987.1"/>
    </source>
</evidence>
<keyword evidence="5" id="KW-0503">Monooxygenase</keyword>
<dbReference type="PANTHER" id="PTHR13789:SF318">
    <property type="entry name" value="GERANYLGERANYL DIPHOSPHATE REDUCTASE"/>
    <property type="match status" value="1"/>
</dbReference>
<feature type="region of interest" description="Disordered" evidence="6">
    <location>
        <begin position="1"/>
        <end position="30"/>
    </location>
</feature>
<dbReference type="GO" id="GO:0018658">
    <property type="term" value="F:salicylate 1-monooxygenase activity"/>
    <property type="evidence" value="ECO:0007669"/>
    <property type="project" value="UniProtKB-EC"/>
</dbReference>
<dbReference type="InterPro" id="IPR036188">
    <property type="entry name" value="FAD/NAD-bd_sf"/>
</dbReference>
<comment type="cofactor">
    <cofactor evidence="1">
        <name>FAD</name>
        <dbReference type="ChEBI" id="CHEBI:57692"/>
    </cofactor>
</comment>
<protein>
    <submittedName>
        <fullName evidence="8">Salicylate hydroxylase</fullName>
        <ecNumber evidence="8">1.14.13.1</ecNumber>
    </submittedName>
</protein>
<dbReference type="Gene3D" id="3.50.50.60">
    <property type="entry name" value="FAD/NAD(P)-binding domain"/>
    <property type="match status" value="1"/>
</dbReference>
<dbReference type="GO" id="GO:0071949">
    <property type="term" value="F:FAD binding"/>
    <property type="evidence" value="ECO:0007669"/>
    <property type="project" value="InterPro"/>
</dbReference>
<dbReference type="SUPFAM" id="SSF51905">
    <property type="entry name" value="FAD/NAD(P)-binding domain"/>
    <property type="match status" value="1"/>
</dbReference>
<keyword evidence="3" id="KW-0274">FAD</keyword>
<feature type="domain" description="FAD-binding" evidence="7">
    <location>
        <begin position="31"/>
        <end position="193"/>
    </location>
</feature>
<gene>
    <name evidence="8" type="ORF">GGE06_001895</name>
</gene>
<evidence type="ECO:0000259" key="7">
    <source>
        <dbReference type="Pfam" id="PF01494"/>
    </source>
</evidence>
<evidence type="ECO:0000256" key="3">
    <source>
        <dbReference type="ARBA" id="ARBA00022827"/>
    </source>
</evidence>
<dbReference type="Proteomes" id="UP000582643">
    <property type="component" value="Unassembled WGS sequence"/>
</dbReference>
<evidence type="ECO:0000256" key="2">
    <source>
        <dbReference type="ARBA" id="ARBA00022630"/>
    </source>
</evidence>
<comment type="caution">
    <text evidence="8">The sequence shown here is derived from an EMBL/GenBank/DDBJ whole genome shotgun (WGS) entry which is preliminary data.</text>
</comment>
<dbReference type="Pfam" id="PF01494">
    <property type="entry name" value="FAD_binding_3"/>
    <property type="match status" value="1"/>
</dbReference>
<keyword evidence="9" id="KW-1185">Reference proteome</keyword>
<dbReference type="AlphaFoldDB" id="A0A7W7XAH9"/>
<evidence type="ECO:0000256" key="1">
    <source>
        <dbReference type="ARBA" id="ARBA00001974"/>
    </source>
</evidence>
<proteinExistence type="predicted"/>
<organism evidence="8 9">
    <name type="scientific">Streptomyces nymphaeiformis</name>
    <dbReference type="NCBI Taxonomy" id="2663842"/>
    <lineage>
        <taxon>Bacteria</taxon>
        <taxon>Bacillati</taxon>
        <taxon>Actinomycetota</taxon>
        <taxon>Actinomycetes</taxon>
        <taxon>Kitasatosporales</taxon>
        <taxon>Streptomycetaceae</taxon>
        <taxon>Streptomyces</taxon>
    </lineage>
</organism>
<reference evidence="8 9" key="1">
    <citation type="submission" date="2020-08" db="EMBL/GenBank/DDBJ databases">
        <title>Genomic Encyclopedia of Type Strains, Phase III (KMG-III): the genomes of soil and plant-associated and newly described type strains.</title>
        <authorList>
            <person name="Whitman W."/>
        </authorList>
    </citation>
    <scope>NUCLEOTIDE SEQUENCE [LARGE SCALE GENOMIC DNA]</scope>
    <source>
        <strain evidence="8 9">SFB5A</strain>
    </source>
</reference>
<name>A0A7W7XAH9_9ACTN</name>
<keyword evidence="2" id="KW-0285">Flavoprotein</keyword>
<keyword evidence="4 8" id="KW-0560">Oxidoreductase</keyword>